<dbReference type="HOGENOM" id="CLU_016442_0_0_1"/>
<feature type="region of interest" description="Disordered" evidence="8">
    <location>
        <begin position="997"/>
        <end position="1026"/>
    </location>
</feature>
<keyword evidence="4" id="KW-0493">Microtubule</keyword>
<feature type="region of interest" description="Disordered" evidence="8">
    <location>
        <begin position="709"/>
        <end position="738"/>
    </location>
</feature>
<evidence type="ECO:0000256" key="1">
    <source>
        <dbReference type="ARBA" id="ARBA00004245"/>
    </source>
</evidence>
<dbReference type="PANTHER" id="PTHR21245">
    <property type="entry name" value="HETEROGENEOUS NUCLEAR RIBONUCLEOPROTEIN"/>
    <property type="match status" value="1"/>
</dbReference>
<dbReference type="PaxDb" id="65489-OBART12G16690.1"/>
<accession>A0A0D3HW12</accession>
<feature type="region of interest" description="Disordered" evidence="8">
    <location>
        <begin position="864"/>
        <end position="898"/>
    </location>
</feature>
<dbReference type="Gramene" id="OBART12G16690.1">
    <property type="protein sequence ID" value="OBART12G16690.1"/>
    <property type="gene ID" value="OBART12G16690"/>
</dbReference>
<dbReference type="eggNOG" id="KOG0117">
    <property type="taxonomic scope" value="Eukaryota"/>
</dbReference>
<feature type="region of interest" description="Disordered" evidence="8">
    <location>
        <begin position="51"/>
        <end position="122"/>
    </location>
</feature>
<feature type="compositionally biased region" description="Basic residues" evidence="8">
    <location>
        <begin position="51"/>
        <end position="65"/>
    </location>
</feature>
<dbReference type="AlphaFoldDB" id="A0A0D3HW12"/>
<evidence type="ECO:0000256" key="4">
    <source>
        <dbReference type="ARBA" id="ARBA00022701"/>
    </source>
</evidence>
<dbReference type="CDD" id="cd00590">
    <property type="entry name" value="RRM_SF"/>
    <property type="match status" value="2"/>
</dbReference>
<dbReference type="InterPro" id="IPR035979">
    <property type="entry name" value="RBD_domain_sf"/>
</dbReference>
<proteinExistence type="inferred from homology"/>
<dbReference type="SUPFAM" id="SSF54928">
    <property type="entry name" value="RNA-binding domain, RBD"/>
    <property type="match status" value="2"/>
</dbReference>
<feature type="compositionally biased region" description="Basic residues" evidence="8">
    <location>
        <begin position="162"/>
        <end position="171"/>
    </location>
</feature>
<feature type="region of interest" description="Disordered" evidence="8">
    <location>
        <begin position="368"/>
        <end position="400"/>
    </location>
</feature>
<dbReference type="SMART" id="SM00360">
    <property type="entry name" value="RRM"/>
    <property type="match status" value="2"/>
</dbReference>
<dbReference type="GO" id="GO:0005874">
    <property type="term" value="C:microtubule"/>
    <property type="evidence" value="ECO:0007669"/>
    <property type="project" value="UniProtKB-KW"/>
</dbReference>
<organism evidence="10">
    <name type="scientific">Oryza barthii</name>
    <dbReference type="NCBI Taxonomy" id="65489"/>
    <lineage>
        <taxon>Eukaryota</taxon>
        <taxon>Viridiplantae</taxon>
        <taxon>Streptophyta</taxon>
        <taxon>Embryophyta</taxon>
        <taxon>Tracheophyta</taxon>
        <taxon>Spermatophyta</taxon>
        <taxon>Magnoliopsida</taxon>
        <taxon>Liliopsida</taxon>
        <taxon>Poales</taxon>
        <taxon>Poaceae</taxon>
        <taxon>BOP clade</taxon>
        <taxon>Oryzoideae</taxon>
        <taxon>Oryzeae</taxon>
        <taxon>Oryzinae</taxon>
        <taxon>Oryza</taxon>
    </lineage>
</organism>
<sequence>MMTTPVMMRRARARRPFAVLAAAAPPPPSAGRNRENVEGEAMSFSQCVRRFGKPAAKKGSARTPRRATPVAAAAYDAPRAPLWDRSEERERIRARLSSPDDGGEEEEGSSGKKRTRTRTRRSVALREAMAGLPEHGDGRVRYLVDTFERLLSLSSDPGEQSRRRRKKKTPVARKTGSSWPPPPTPTPTTTRADEIDVSYPSIASSSEVSFPINGVVLRRSIARDEPPRRQKRCSGICSSERSWSRKKIGVTIQRPFNLRTERRGKMKEESLVQRMKNKLLEEERLRNPVAQGLPWTTDVPENPVKPLGKEPTEPIDVVLHSEIRAVGRARFDHQVAERNSFLEKLNMERERQQKLDEELEIKQLRKEQVPRAHPMPDFSKPFVPKRSVKPQTVPREPKFHPRLTRSNSIREILPVFSIQSALGTADSAPAIRPVAAASDLVRISSEKSRLDLPEKRGAASHGDYDEQDRRVKGAEVFVGGLPRSVTERALREVFSPCGEIVDLRIMKDQNGISKLQGKRLAVDLSLDQDTLFFGNLCKDWGIEEFEELIRKALEDVVSVDLAMARNHDSSVGKRRLNRGFAFVRFSSHAAAARVLRIGSRTDFLLGGLHPSINWAEKESHVDEDEMAKVKTAFVGNLPANVTEEYLRKLFEHCGEVVRVAVSRKGQYPVGFVHFASRTELDHAIKEMDGETVSVARPVVENDKKRIREEVKTRRSNVSRDKPDHSYGRRGHDSYDRQAKAPRLYNEVSDTDPYEAAVVSLPSAVKELLLRILRLRIGTRYDIDIHCIRSLNELPEKAAVAVLNQFLISGADKHNKGDYFASLIAKYQAETFSSALRLQGSTYLPRNPEIQNKRFPHQDYEYTASGSSRYSSLGDYPSSSYVDDPASSQSRNRRYDEYRPDLVRYPDSRSRQEEIVRIERYPEPRFAHEPRQDTGRHLDLGYVQERNSNIERSAQVAFSSREGGYLSASRYNTNIVPEFSSRSSAEYSTARQQVRFDPFTGEPYKFDPYTGEPIRPESNPLRSGSLY</sequence>
<feature type="domain" description="RRM" evidence="9">
    <location>
        <begin position="474"/>
        <end position="617"/>
    </location>
</feature>
<dbReference type="Proteomes" id="UP000026960">
    <property type="component" value="Chromosome 12"/>
</dbReference>
<feature type="compositionally biased region" description="Polar residues" evidence="8">
    <location>
        <begin position="864"/>
        <end position="889"/>
    </location>
</feature>
<feature type="compositionally biased region" description="Basic residues" evidence="8">
    <location>
        <begin position="111"/>
        <end position="122"/>
    </location>
</feature>
<dbReference type="EnsemblPlants" id="OBART12G16690.1">
    <property type="protein sequence ID" value="OBART12G16690.1"/>
    <property type="gene ID" value="OBART12G16690"/>
</dbReference>
<dbReference type="Gene3D" id="3.30.70.330">
    <property type="match status" value="3"/>
</dbReference>
<evidence type="ECO:0000313" key="10">
    <source>
        <dbReference type="EnsemblPlants" id="OBART12G16690.1"/>
    </source>
</evidence>
<evidence type="ECO:0000259" key="9">
    <source>
        <dbReference type="PROSITE" id="PS50102"/>
    </source>
</evidence>
<feature type="domain" description="RRM" evidence="9">
    <location>
        <begin position="630"/>
        <end position="713"/>
    </location>
</feature>
<evidence type="ECO:0000256" key="8">
    <source>
        <dbReference type="SAM" id="MobiDB-lite"/>
    </source>
</evidence>
<evidence type="ECO:0000313" key="11">
    <source>
        <dbReference type="Proteomes" id="UP000026960"/>
    </source>
</evidence>
<dbReference type="STRING" id="65489.A0A0D3HW12"/>
<evidence type="ECO:0000256" key="3">
    <source>
        <dbReference type="ARBA" id="ARBA00022490"/>
    </source>
</evidence>
<keyword evidence="6" id="KW-0206">Cytoskeleton</keyword>
<keyword evidence="11" id="KW-1185">Reference proteome</keyword>
<dbReference type="InterPro" id="IPR027329">
    <property type="entry name" value="TPX2_C"/>
</dbReference>
<keyword evidence="3" id="KW-0963">Cytoplasm</keyword>
<dbReference type="PROSITE" id="PS50102">
    <property type="entry name" value="RRM"/>
    <property type="match status" value="2"/>
</dbReference>
<name>A0A0D3HW12_9ORYZ</name>
<dbReference type="Pfam" id="PF18360">
    <property type="entry name" value="hnRNP_Q_AcD"/>
    <property type="match status" value="1"/>
</dbReference>
<dbReference type="Pfam" id="PF00076">
    <property type="entry name" value="RRM_1"/>
    <property type="match status" value="2"/>
</dbReference>
<evidence type="ECO:0000256" key="5">
    <source>
        <dbReference type="ARBA" id="ARBA00022884"/>
    </source>
</evidence>
<feature type="compositionally biased region" description="Basic and acidic residues" evidence="8">
    <location>
        <begin position="82"/>
        <end position="93"/>
    </location>
</feature>
<feature type="compositionally biased region" description="Low complexity" evidence="8">
    <location>
        <begin position="66"/>
        <end position="81"/>
    </location>
</feature>
<dbReference type="InterPro" id="IPR012677">
    <property type="entry name" value="Nucleotide-bd_a/b_plait_sf"/>
</dbReference>
<dbReference type="GO" id="GO:0003723">
    <property type="term" value="F:RNA binding"/>
    <property type="evidence" value="ECO:0007669"/>
    <property type="project" value="UniProtKB-UniRule"/>
</dbReference>
<reference evidence="10" key="2">
    <citation type="submission" date="2015-03" db="UniProtKB">
        <authorList>
            <consortium name="EnsemblPlants"/>
        </authorList>
    </citation>
    <scope>IDENTIFICATION</scope>
</reference>
<keyword evidence="5 7" id="KW-0694">RNA-binding</keyword>
<protein>
    <recommendedName>
        <fullName evidence="9">RRM domain-containing protein</fullName>
    </recommendedName>
</protein>
<feature type="region of interest" description="Disordered" evidence="8">
    <location>
        <begin position="292"/>
        <end position="311"/>
    </location>
</feature>
<dbReference type="InterPro" id="IPR000504">
    <property type="entry name" value="RRM_dom"/>
</dbReference>
<comment type="subcellular location">
    <subcellularLocation>
        <location evidence="1">Cytoplasm</location>
        <location evidence="1">Cytoskeleton</location>
    </subcellularLocation>
</comment>
<dbReference type="Pfam" id="PF06886">
    <property type="entry name" value="TPX2"/>
    <property type="match status" value="1"/>
</dbReference>
<comment type="similarity">
    <text evidence="2">Belongs to the TPX2 family.</text>
</comment>
<reference evidence="10" key="1">
    <citation type="journal article" date="2009" name="Rice">
        <title>De Novo Next Generation Sequencing of Plant Genomes.</title>
        <authorList>
            <person name="Rounsley S."/>
            <person name="Marri P.R."/>
            <person name="Yu Y."/>
            <person name="He R."/>
            <person name="Sisneros N."/>
            <person name="Goicoechea J.L."/>
            <person name="Lee S.J."/>
            <person name="Angelova A."/>
            <person name="Kudrna D."/>
            <person name="Luo M."/>
            <person name="Affourtit J."/>
            <person name="Desany B."/>
            <person name="Knight J."/>
            <person name="Niazi F."/>
            <person name="Egholm M."/>
            <person name="Wing R.A."/>
        </authorList>
    </citation>
    <scope>NUCLEOTIDE SEQUENCE [LARGE SCALE GENOMIC DNA]</scope>
    <source>
        <strain evidence="10">cv. IRGC 105608</strain>
    </source>
</reference>
<evidence type="ECO:0000256" key="6">
    <source>
        <dbReference type="ARBA" id="ARBA00023212"/>
    </source>
</evidence>
<feature type="region of interest" description="Disordered" evidence="8">
    <location>
        <begin position="154"/>
        <end position="192"/>
    </location>
</feature>
<dbReference type="InterPro" id="IPR041337">
    <property type="entry name" value="hnRNP_Q_AcD"/>
</dbReference>
<evidence type="ECO:0000256" key="7">
    <source>
        <dbReference type="PROSITE-ProRule" id="PRU00176"/>
    </source>
</evidence>
<evidence type="ECO:0000256" key="2">
    <source>
        <dbReference type="ARBA" id="ARBA00005885"/>
    </source>
</evidence>